<feature type="transmembrane region" description="Helical" evidence="6">
    <location>
        <begin position="359"/>
        <end position="377"/>
    </location>
</feature>
<feature type="transmembrane region" description="Helical" evidence="6">
    <location>
        <begin position="142"/>
        <end position="162"/>
    </location>
</feature>
<evidence type="ECO:0000256" key="5">
    <source>
        <dbReference type="SAM" id="MobiDB-lite"/>
    </source>
</evidence>
<feature type="transmembrane region" description="Helical" evidence="6">
    <location>
        <begin position="229"/>
        <end position="251"/>
    </location>
</feature>
<evidence type="ECO:0000256" key="2">
    <source>
        <dbReference type="ARBA" id="ARBA00022692"/>
    </source>
</evidence>
<dbReference type="PANTHER" id="PTHR23501:SF43">
    <property type="entry name" value="MULTIDRUG TRANSPORTER, PUTATIVE (AFU_ORTHOLOGUE AFUA_6G03040)-RELATED"/>
    <property type="match status" value="1"/>
</dbReference>
<sequence>MMTSDTTYELNDHERHESASEKPALGKNGPDEAKIGSDMSSTIDEIVYIQGAKFWLISVAPRSIAIIMFLVNLEVPVVITALVSITSDLKGFENVAWVVASYLLGYVGLYKPAFVSYALSSAVAPGIIVICAKFSDIFGRKLVFVLSIGIFIIFSIACSAAQTLTQLIIFRALQGIGGGGSWSLATIFVSELVPPENYPKFVANISLINALALLLGPIIGGAIASNTTWRWIFIINIPIAVPALLIILYVVPKDFPYHNQPGYEQKTLKDLMSKSVLDRIDVPGTILILFATLGLTAAFEEADKRFPWKSAYVITLLTISGLLWIILLVWERYVTLSDNTIREPILPWRFLLNREMMGVLLNFIFLGGPTVICMFVLPQRFQLVYGTSGLDAGVRLIPFSAVIPVGSIFASILGGKHKVPPVYLLIFGSVLQVLGFALIATLPSTLEIPSQIYGFQVLAGFGCGINFSLLFIIIPLINEKRDSAVGLGAGSQFRFIGSSIVLSVSTSVFNTYVKPQLNSQLGISDPDALTQLLPTFAPSVQDAIRHVLATGYSRQIIVLAVSAGLQIPATLLMWKKKQLKL</sequence>
<dbReference type="GO" id="GO:0005886">
    <property type="term" value="C:plasma membrane"/>
    <property type="evidence" value="ECO:0007669"/>
    <property type="project" value="TreeGrafter"/>
</dbReference>
<keyword evidence="4 6" id="KW-0472">Membrane</keyword>
<evidence type="ECO:0000256" key="4">
    <source>
        <dbReference type="ARBA" id="ARBA00023136"/>
    </source>
</evidence>
<dbReference type="PROSITE" id="PS50850">
    <property type="entry name" value="MFS"/>
    <property type="match status" value="1"/>
</dbReference>
<evidence type="ECO:0000313" key="9">
    <source>
        <dbReference type="Proteomes" id="UP000481858"/>
    </source>
</evidence>
<comment type="caution">
    <text evidence="8">The sequence shown here is derived from an EMBL/GenBank/DDBJ whole genome shotgun (WGS) entry which is preliminary data.</text>
</comment>
<comment type="subcellular location">
    <subcellularLocation>
        <location evidence="1">Membrane</location>
        <topology evidence="1">Multi-pass membrane protein</topology>
    </subcellularLocation>
</comment>
<feature type="transmembrane region" description="Helical" evidence="6">
    <location>
        <begin position="115"/>
        <end position="135"/>
    </location>
</feature>
<feature type="transmembrane region" description="Helical" evidence="6">
    <location>
        <begin position="311"/>
        <end position="330"/>
    </location>
</feature>
<feature type="transmembrane region" description="Helical" evidence="6">
    <location>
        <begin position="422"/>
        <end position="440"/>
    </location>
</feature>
<organism evidence="8 9">
    <name type="scientific">Xylaria multiplex</name>
    <dbReference type="NCBI Taxonomy" id="323545"/>
    <lineage>
        <taxon>Eukaryota</taxon>
        <taxon>Fungi</taxon>
        <taxon>Dikarya</taxon>
        <taxon>Ascomycota</taxon>
        <taxon>Pezizomycotina</taxon>
        <taxon>Sordariomycetes</taxon>
        <taxon>Xylariomycetidae</taxon>
        <taxon>Xylariales</taxon>
        <taxon>Xylariaceae</taxon>
        <taxon>Xylaria</taxon>
    </lineage>
</organism>
<proteinExistence type="predicted"/>
<feature type="transmembrane region" description="Helical" evidence="6">
    <location>
        <begin position="397"/>
        <end position="415"/>
    </location>
</feature>
<dbReference type="InterPro" id="IPR011701">
    <property type="entry name" value="MFS"/>
</dbReference>
<dbReference type="OrthoDB" id="440553at2759"/>
<accession>A0A7C8J2H5</accession>
<gene>
    <name evidence="8" type="ORF">GQX73_g1251</name>
</gene>
<feature type="transmembrane region" description="Helical" evidence="6">
    <location>
        <begin position="201"/>
        <end position="223"/>
    </location>
</feature>
<reference evidence="8 9" key="1">
    <citation type="submission" date="2019-12" db="EMBL/GenBank/DDBJ databases">
        <title>Draft genome sequence of the ascomycete Xylaria multiplex DSM 110363.</title>
        <authorList>
            <person name="Buettner E."/>
            <person name="Kellner H."/>
        </authorList>
    </citation>
    <scope>NUCLEOTIDE SEQUENCE [LARGE SCALE GENOMIC DNA]</scope>
    <source>
        <strain evidence="8 9">DSM 110363</strain>
    </source>
</reference>
<evidence type="ECO:0000313" key="8">
    <source>
        <dbReference type="EMBL" id="KAF2972342.1"/>
    </source>
</evidence>
<feature type="transmembrane region" description="Helical" evidence="6">
    <location>
        <begin position="280"/>
        <end position="299"/>
    </location>
</feature>
<evidence type="ECO:0000256" key="1">
    <source>
        <dbReference type="ARBA" id="ARBA00004141"/>
    </source>
</evidence>
<dbReference type="InterPro" id="IPR020846">
    <property type="entry name" value="MFS_dom"/>
</dbReference>
<feature type="domain" description="Major facilitator superfamily (MFS) profile" evidence="7">
    <location>
        <begin position="60"/>
        <end position="578"/>
    </location>
</feature>
<name>A0A7C8J2H5_9PEZI</name>
<dbReference type="Pfam" id="PF07690">
    <property type="entry name" value="MFS_1"/>
    <property type="match status" value="1"/>
</dbReference>
<feature type="transmembrane region" description="Helical" evidence="6">
    <location>
        <begin position="64"/>
        <end position="85"/>
    </location>
</feature>
<dbReference type="Proteomes" id="UP000481858">
    <property type="component" value="Unassembled WGS sequence"/>
</dbReference>
<dbReference type="Gene3D" id="1.20.1250.20">
    <property type="entry name" value="MFS general substrate transporter like domains"/>
    <property type="match status" value="1"/>
</dbReference>
<dbReference type="InParanoid" id="A0A7C8J2H5"/>
<feature type="region of interest" description="Disordered" evidence="5">
    <location>
        <begin position="1"/>
        <end position="32"/>
    </location>
</feature>
<dbReference type="GO" id="GO:0022857">
    <property type="term" value="F:transmembrane transporter activity"/>
    <property type="evidence" value="ECO:0007669"/>
    <property type="project" value="InterPro"/>
</dbReference>
<dbReference type="AlphaFoldDB" id="A0A7C8J2H5"/>
<feature type="transmembrane region" description="Helical" evidence="6">
    <location>
        <begin position="168"/>
        <end position="189"/>
    </location>
</feature>
<keyword evidence="3 6" id="KW-1133">Transmembrane helix</keyword>
<evidence type="ECO:0000259" key="7">
    <source>
        <dbReference type="PROSITE" id="PS50850"/>
    </source>
</evidence>
<keyword evidence="9" id="KW-1185">Reference proteome</keyword>
<dbReference type="PANTHER" id="PTHR23501">
    <property type="entry name" value="MAJOR FACILITATOR SUPERFAMILY"/>
    <property type="match status" value="1"/>
</dbReference>
<evidence type="ECO:0000256" key="6">
    <source>
        <dbReference type="SAM" id="Phobius"/>
    </source>
</evidence>
<dbReference type="SUPFAM" id="SSF103473">
    <property type="entry name" value="MFS general substrate transporter"/>
    <property type="match status" value="1"/>
</dbReference>
<keyword evidence="2 6" id="KW-0812">Transmembrane</keyword>
<feature type="compositionally biased region" description="Basic and acidic residues" evidence="5">
    <location>
        <begin position="10"/>
        <end position="20"/>
    </location>
</feature>
<dbReference type="InterPro" id="IPR036259">
    <property type="entry name" value="MFS_trans_sf"/>
</dbReference>
<protein>
    <recommendedName>
        <fullName evidence="7">Major facilitator superfamily (MFS) profile domain-containing protein</fullName>
    </recommendedName>
</protein>
<feature type="transmembrane region" description="Helical" evidence="6">
    <location>
        <begin position="452"/>
        <end position="474"/>
    </location>
</feature>
<evidence type="ECO:0000256" key="3">
    <source>
        <dbReference type="ARBA" id="ARBA00022989"/>
    </source>
</evidence>
<dbReference type="EMBL" id="WUBL01000007">
    <property type="protein sequence ID" value="KAF2972342.1"/>
    <property type="molecule type" value="Genomic_DNA"/>
</dbReference>